<feature type="transmembrane region" description="Helical" evidence="5">
    <location>
        <begin position="247"/>
        <end position="267"/>
    </location>
</feature>
<keyword evidence="3 5" id="KW-1133">Transmembrane helix</keyword>
<reference evidence="7 8" key="1">
    <citation type="submission" date="2017-07" db="EMBL/GenBank/DDBJ databases">
        <title>First draft Genome Sequence of Nocardia cerradoensis isolated from human infection.</title>
        <authorList>
            <person name="Carrasco G."/>
        </authorList>
    </citation>
    <scope>NUCLEOTIDE SEQUENCE [LARGE SCALE GENOMIC DNA]</scope>
    <source>
        <strain evidence="7 8">CNM20130759</strain>
    </source>
</reference>
<dbReference type="InterPro" id="IPR036259">
    <property type="entry name" value="MFS_trans_sf"/>
</dbReference>
<keyword evidence="2 5" id="KW-0812">Transmembrane</keyword>
<comment type="caution">
    <text evidence="7">The sequence shown here is derived from an EMBL/GenBank/DDBJ whole genome shotgun (WGS) entry which is preliminary data.</text>
</comment>
<dbReference type="PANTHER" id="PTHR42718:SF39">
    <property type="entry name" value="ACTINORHODIN TRANSPORTER-RELATED"/>
    <property type="match status" value="1"/>
</dbReference>
<dbReference type="Gene3D" id="1.20.1720.10">
    <property type="entry name" value="Multidrug resistance protein D"/>
    <property type="match status" value="1"/>
</dbReference>
<dbReference type="RefSeq" id="WP_223273788.1">
    <property type="nucleotide sequence ID" value="NZ_NGAF01000019.1"/>
</dbReference>
<dbReference type="SUPFAM" id="SSF103473">
    <property type="entry name" value="MFS general substrate transporter"/>
    <property type="match status" value="1"/>
</dbReference>
<dbReference type="InterPro" id="IPR020846">
    <property type="entry name" value="MFS_dom"/>
</dbReference>
<feature type="transmembrane region" description="Helical" evidence="5">
    <location>
        <begin position="479"/>
        <end position="501"/>
    </location>
</feature>
<dbReference type="EMBL" id="NGAF01000019">
    <property type="protein sequence ID" value="OXR41479.1"/>
    <property type="molecule type" value="Genomic_DNA"/>
</dbReference>
<dbReference type="Proteomes" id="UP000215506">
    <property type="component" value="Unassembled WGS sequence"/>
</dbReference>
<evidence type="ECO:0000313" key="8">
    <source>
        <dbReference type="Proteomes" id="UP000215506"/>
    </source>
</evidence>
<dbReference type="Pfam" id="PF07690">
    <property type="entry name" value="MFS_1"/>
    <property type="match status" value="1"/>
</dbReference>
<accession>A0A231GY00</accession>
<evidence type="ECO:0000256" key="1">
    <source>
        <dbReference type="ARBA" id="ARBA00004651"/>
    </source>
</evidence>
<feature type="transmembrane region" description="Helical" evidence="5">
    <location>
        <begin position="355"/>
        <end position="376"/>
    </location>
</feature>
<dbReference type="PROSITE" id="PS50850">
    <property type="entry name" value="MFS"/>
    <property type="match status" value="1"/>
</dbReference>
<evidence type="ECO:0000313" key="7">
    <source>
        <dbReference type="EMBL" id="OXR41479.1"/>
    </source>
</evidence>
<dbReference type="PANTHER" id="PTHR42718">
    <property type="entry name" value="MAJOR FACILITATOR SUPERFAMILY MULTIDRUG TRANSPORTER MFSC"/>
    <property type="match status" value="1"/>
</dbReference>
<dbReference type="CDD" id="cd17321">
    <property type="entry name" value="MFS_MMR_MDR_like"/>
    <property type="match status" value="1"/>
</dbReference>
<sequence length="506" mass="52243">MTGGTDSARSARGDRAVVADRMVRSTVDGIGEPGKLGEPEDSALLAVSSPSESAAWLAFAGCLIAVFMQMIDVTIVNTALPRMTSDLGASRSAELLVISGYSLAFACTLLSAARLGAVVGRRAMFLTSVVAFTAASVWCGLCTGATELVVARVVQGAAGAGMAAQTIAILIASFPRERHSLVFAMYGGVAGFAGMLGPILGGALLTLDIGGWGWRTVFLINLPIGMVAFALAWRYLRIGRPPSPDRLDLGGAALSGLGLLLVVYALALVQQLGWQAQPIALGLAGVVVCALFVAHQIRRASRGDSPLMRLDLFSDKGFRIGSILVCLFFGLFTAFVFAASITMQDVLGYTPWHTAIVMTLFALGAGAGAIASLFLVRRWGILILAAGVTLYGGCMGGGAIYLHLTSGIANPLIAAPAVCAAGFGVGIFAVQIQPIMLSGLNADHMSETSGVVPTIEQIGNALGLAVLTTLFFRSHTLDGALTMMVALAVVSFGLGALTLALPRAQH</sequence>
<protein>
    <submittedName>
        <fullName evidence="7">Multidrug resistance protein Stp</fullName>
    </submittedName>
</protein>
<dbReference type="GO" id="GO:0022857">
    <property type="term" value="F:transmembrane transporter activity"/>
    <property type="evidence" value="ECO:0007669"/>
    <property type="project" value="InterPro"/>
</dbReference>
<evidence type="ECO:0000256" key="2">
    <source>
        <dbReference type="ARBA" id="ARBA00022692"/>
    </source>
</evidence>
<evidence type="ECO:0000256" key="4">
    <source>
        <dbReference type="ARBA" id="ARBA00023136"/>
    </source>
</evidence>
<feature type="transmembrane region" description="Helical" evidence="5">
    <location>
        <begin position="95"/>
        <end position="113"/>
    </location>
</feature>
<feature type="domain" description="Major facilitator superfamily (MFS) profile" evidence="6">
    <location>
        <begin position="58"/>
        <end position="505"/>
    </location>
</feature>
<evidence type="ECO:0000259" key="6">
    <source>
        <dbReference type="PROSITE" id="PS50850"/>
    </source>
</evidence>
<feature type="transmembrane region" description="Helical" evidence="5">
    <location>
        <begin position="381"/>
        <end position="402"/>
    </location>
</feature>
<feature type="transmembrane region" description="Helical" evidence="5">
    <location>
        <begin position="279"/>
        <end position="297"/>
    </location>
</feature>
<feature type="transmembrane region" description="Helical" evidence="5">
    <location>
        <begin position="152"/>
        <end position="174"/>
    </location>
</feature>
<dbReference type="Gene3D" id="1.20.1250.20">
    <property type="entry name" value="MFS general substrate transporter like domains"/>
    <property type="match status" value="1"/>
</dbReference>
<dbReference type="GO" id="GO:0005886">
    <property type="term" value="C:plasma membrane"/>
    <property type="evidence" value="ECO:0007669"/>
    <property type="project" value="UniProtKB-SubCell"/>
</dbReference>
<evidence type="ECO:0000256" key="5">
    <source>
        <dbReference type="SAM" id="Phobius"/>
    </source>
</evidence>
<feature type="transmembrane region" description="Helical" evidence="5">
    <location>
        <begin position="212"/>
        <end position="235"/>
    </location>
</feature>
<keyword evidence="4 5" id="KW-0472">Membrane</keyword>
<feature type="transmembrane region" description="Helical" evidence="5">
    <location>
        <begin position="451"/>
        <end position="473"/>
    </location>
</feature>
<evidence type="ECO:0000256" key="3">
    <source>
        <dbReference type="ARBA" id="ARBA00022989"/>
    </source>
</evidence>
<feature type="transmembrane region" description="Helical" evidence="5">
    <location>
        <begin position="54"/>
        <end position="75"/>
    </location>
</feature>
<feature type="transmembrane region" description="Helical" evidence="5">
    <location>
        <begin position="125"/>
        <end position="146"/>
    </location>
</feature>
<comment type="subcellular location">
    <subcellularLocation>
        <location evidence="1">Cell membrane</location>
        <topology evidence="1">Multi-pass membrane protein</topology>
    </subcellularLocation>
</comment>
<name>A0A231GY00_9NOCA</name>
<gene>
    <name evidence="7" type="primary">stp_13</name>
    <name evidence="7" type="ORF">B7C42_06371</name>
</gene>
<organism evidence="7 8">
    <name type="scientific">Nocardia cerradoensis</name>
    <dbReference type="NCBI Taxonomy" id="85688"/>
    <lineage>
        <taxon>Bacteria</taxon>
        <taxon>Bacillati</taxon>
        <taxon>Actinomycetota</taxon>
        <taxon>Actinomycetes</taxon>
        <taxon>Mycobacteriales</taxon>
        <taxon>Nocardiaceae</taxon>
        <taxon>Nocardia</taxon>
    </lineage>
</organism>
<dbReference type="AlphaFoldDB" id="A0A231GY00"/>
<feature type="transmembrane region" description="Helical" evidence="5">
    <location>
        <begin position="181"/>
        <end position="200"/>
    </location>
</feature>
<feature type="transmembrane region" description="Helical" evidence="5">
    <location>
        <begin position="408"/>
        <end position="430"/>
    </location>
</feature>
<proteinExistence type="predicted"/>
<keyword evidence="8" id="KW-1185">Reference proteome</keyword>
<feature type="transmembrane region" description="Helical" evidence="5">
    <location>
        <begin position="318"/>
        <end position="343"/>
    </location>
</feature>
<dbReference type="InterPro" id="IPR011701">
    <property type="entry name" value="MFS"/>
</dbReference>